<sequence length="264" mass="29601">MIYVESTVLYEAAALHSRYKANNVPVSDIALLLVGKKLSPGLYSSHEIGLSIAIQESVELLSRNGSLDVPFFTEKNEHCKLLGSSPIGYALFADALDDNVISFLEQSSNVLKLKFLLLFPSNFNLNELTFYEIPDNIQSIRSENCVRVPFKISEYPSGYFSALQTLSQLDSTENENSINTSSQRFTVEKLQSCALHLINRLEDPSQFSPQDLSSISHACRLLDSMEVPSDTYLNEKLQVTMICNLQKLLYCTNLIEKYSNYVAA</sequence>
<accession>A0AAE9W869</accession>
<gene>
    <name evidence="1" type="ORF">SOMG_01307</name>
</gene>
<dbReference type="RefSeq" id="XP_056034890.1">
    <property type="nucleotide sequence ID" value="XM_056180100.1"/>
</dbReference>
<evidence type="ECO:0000313" key="1">
    <source>
        <dbReference type="EMBL" id="WBW70647.1"/>
    </source>
</evidence>
<protein>
    <submittedName>
        <fullName evidence="1">Schizosaccharomyces specific protein</fullName>
    </submittedName>
</protein>
<evidence type="ECO:0000313" key="2">
    <source>
        <dbReference type="Proteomes" id="UP001212411"/>
    </source>
</evidence>
<proteinExistence type="predicted"/>
<dbReference type="GeneID" id="80874789"/>
<dbReference type="KEGG" id="som:SOMG_01307"/>
<dbReference type="Proteomes" id="UP001212411">
    <property type="component" value="Chromosome 1"/>
</dbReference>
<keyword evidence="2" id="KW-1185">Reference proteome</keyword>
<dbReference type="AlphaFoldDB" id="A0AAE9W869"/>
<organism evidence="1 2">
    <name type="scientific">Schizosaccharomyces osmophilus</name>
    <dbReference type="NCBI Taxonomy" id="2545709"/>
    <lineage>
        <taxon>Eukaryota</taxon>
        <taxon>Fungi</taxon>
        <taxon>Dikarya</taxon>
        <taxon>Ascomycota</taxon>
        <taxon>Taphrinomycotina</taxon>
        <taxon>Schizosaccharomycetes</taxon>
        <taxon>Schizosaccharomycetales</taxon>
        <taxon>Schizosaccharomycetaceae</taxon>
        <taxon>Schizosaccharomyces</taxon>
    </lineage>
</organism>
<reference evidence="1 2" key="1">
    <citation type="journal article" date="2023" name="G3 (Bethesda)">
        <title>A high-quality reference genome for the fission yeast Schizosaccharomyces osmophilus.</title>
        <authorList>
            <person name="Jia G.S."/>
            <person name="Zhang W.C."/>
            <person name="Liang Y."/>
            <person name="Liu X.H."/>
            <person name="Rhind N."/>
            <person name="Pidoux A."/>
            <person name="Brysch-Herzberg M."/>
            <person name="Du L.L."/>
        </authorList>
    </citation>
    <scope>NUCLEOTIDE SEQUENCE [LARGE SCALE GENOMIC DNA]</scope>
    <source>
        <strain evidence="1 2">CBS 15793</strain>
    </source>
</reference>
<dbReference type="EMBL" id="CP115611">
    <property type="protein sequence ID" value="WBW70647.1"/>
    <property type="molecule type" value="Genomic_DNA"/>
</dbReference>
<name>A0AAE9W869_9SCHI</name>